<dbReference type="GO" id="GO:0016020">
    <property type="term" value="C:membrane"/>
    <property type="evidence" value="ECO:0007669"/>
    <property type="project" value="UniProtKB-SubCell"/>
</dbReference>
<evidence type="ECO:0008006" key="10">
    <source>
        <dbReference type="Google" id="ProtNLM"/>
    </source>
</evidence>
<keyword evidence="3 7" id="KW-0812">Transmembrane</keyword>
<feature type="transmembrane region" description="Helical" evidence="7">
    <location>
        <begin position="257"/>
        <end position="275"/>
    </location>
</feature>
<evidence type="ECO:0000256" key="6">
    <source>
        <dbReference type="SAM" id="MobiDB-lite"/>
    </source>
</evidence>
<accession>A0A8S9YT65</accession>
<comment type="subcellular location">
    <subcellularLocation>
        <location evidence="1">Membrane</location>
        <topology evidence="1">Multi-pass membrane protein</topology>
    </subcellularLocation>
</comment>
<evidence type="ECO:0000313" key="8">
    <source>
        <dbReference type="EMBL" id="KAF7258185.1"/>
    </source>
</evidence>
<name>A0A8S9YT65_9TREM</name>
<proteinExistence type="inferred from homology"/>
<keyword evidence="5 7" id="KW-0472">Membrane</keyword>
<feature type="region of interest" description="Disordered" evidence="6">
    <location>
        <begin position="360"/>
        <end position="383"/>
    </location>
</feature>
<gene>
    <name evidence="8" type="ORF">EG68_04400</name>
</gene>
<dbReference type="OrthoDB" id="2015098at2759"/>
<evidence type="ECO:0000313" key="9">
    <source>
        <dbReference type="Proteomes" id="UP000822476"/>
    </source>
</evidence>
<organism evidence="8 9">
    <name type="scientific">Paragonimus skrjabini miyazakii</name>
    <dbReference type="NCBI Taxonomy" id="59628"/>
    <lineage>
        <taxon>Eukaryota</taxon>
        <taxon>Metazoa</taxon>
        <taxon>Spiralia</taxon>
        <taxon>Lophotrochozoa</taxon>
        <taxon>Platyhelminthes</taxon>
        <taxon>Trematoda</taxon>
        <taxon>Digenea</taxon>
        <taxon>Plagiorchiida</taxon>
        <taxon>Troglotremata</taxon>
        <taxon>Troglotrematidae</taxon>
        <taxon>Paragonimus</taxon>
    </lineage>
</organism>
<feature type="transmembrane region" description="Helical" evidence="7">
    <location>
        <begin position="183"/>
        <end position="201"/>
    </location>
</feature>
<dbReference type="PANTHER" id="PTHR21433:SF0">
    <property type="entry name" value="TRANSMEMBRANE PROTEIN 120 HOMOLOG"/>
    <property type="match status" value="1"/>
</dbReference>
<evidence type="ECO:0000256" key="3">
    <source>
        <dbReference type="ARBA" id="ARBA00022692"/>
    </source>
</evidence>
<feature type="transmembrane region" description="Helical" evidence="7">
    <location>
        <begin position="126"/>
        <end position="146"/>
    </location>
</feature>
<dbReference type="InterPro" id="IPR012926">
    <property type="entry name" value="TMEM120A/B"/>
</dbReference>
<feature type="transmembrane region" description="Helical" evidence="7">
    <location>
        <begin position="295"/>
        <end position="319"/>
    </location>
</feature>
<evidence type="ECO:0000256" key="5">
    <source>
        <dbReference type="ARBA" id="ARBA00023136"/>
    </source>
</evidence>
<protein>
    <recommendedName>
        <fullName evidence="10">Transmembrane protein 120</fullName>
    </recommendedName>
</protein>
<dbReference type="PANTHER" id="PTHR21433">
    <property type="entry name" value="TRANSMEMBRANE PROTEIN INDUCED BY TUMOR NECROSIS FACTOR ALPHA"/>
    <property type="match status" value="1"/>
</dbReference>
<comment type="caution">
    <text evidence="8">The sequence shown here is derived from an EMBL/GenBank/DDBJ whole genome shotgun (WGS) entry which is preliminary data.</text>
</comment>
<dbReference type="Proteomes" id="UP000822476">
    <property type="component" value="Unassembled WGS sequence"/>
</dbReference>
<comment type="similarity">
    <text evidence="2">Belongs to the TMEM120 family.</text>
</comment>
<dbReference type="AlphaFoldDB" id="A0A8S9YT65"/>
<dbReference type="Pfam" id="PF07851">
    <property type="entry name" value="TMEM120A-B"/>
    <property type="match status" value="1"/>
</dbReference>
<evidence type="ECO:0000256" key="1">
    <source>
        <dbReference type="ARBA" id="ARBA00004141"/>
    </source>
</evidence>
<evidence type="ECO:0000256" key="7">
    <source>
        <dbReference type="SAM" id="Phobius"/>
    </source>
</evidence>
<reference evidence="8" key="1">
    <citation type="submission" date="2019-07" db="EMBL/GenBank/DDBJ databases">
        <title>Annotation for the trematode Paragonimus miyazaki's.</title>
        <authorList>
            <person name="Choi Y.-J."/>
        </authorList>
    </citation>
    <scope>NUCLEOTIDE SEQUENCE</scope>
    <source>
        <strain evidence="8">Japan</strain>
    </source>
</reference>
<sequence length="383" mass="44840">MFEKIQEALDTEWQNLSKKHVALLEATDKMKSEQSGCLQSAKHCRTYIQFLLKEIDKIDKCDDNVDQKKLVSLRDELQRKEILLRDVDDSLPRNPGIYLRIVLGALNISFLSKQDKFAYKNDYEQFKIVVSGISAVLAFLLYFFIQSRVLDIVFHFLLVWYYCTLTIRERILIANGSRIKGWWNIYHFISTVCASILLIWPSSTSYDEFRDQFMLFSLYLNIVHCIQYQYQVGCLYKLHALGQRHPMDITVDGFMSWMFRRMTFTLPFLFGAYIFELYNAYSLYYISRQPYCHEWQVLAVAIIYFIQASGNIITVCMVIRQKLFPSSRMALRWTVSRKYSVVASPGVDSITQIEMVQKYRTDEKSEGDVSDNDGQSNPSQSVD</sequence>
<keyword evidence="9" id="KW-1185">Reference proteome</keyword>
<dbReference type="EMBL" id="JTDE01001893">
    <property type="protein sequence ID" value="KAF7258185.1"/>
    <property type="molecule type" value="Genomic_DNA"/>
</dbReference>
<keyword evidence="4 7" id="KW-1133">Transmembrane helix</keyword>
<feature type="transmembrane region" description="Helical" evidence="7">
    <location>
        <begin position="152"/>
        <end position="171"/>
    </location>
</feature>
<evidence type="ECO:0000256" key="2">
    <source>
        <dbReference type="ARBA" id="ARBA00009700"/>
    </source>
</evidence>
<feature type="compositionally biased region" description="Polar residues" evidence="6">
    <location>
        <begin position="372"/>
        <end position="383"/>
    </location>
</feature>
<evidence type="ECO:0000256" key="4">
    <source>
        <dbReference type="ARBA" id="ARBA00022989"/>
    </source>
</evidence>